<comment type="caution">
    <text evidence="1">The sequence shown here is derived from an EMBL/GenBank/DDBJ whole genome shotgun (WGS) entry which is preliminary data.</text>
</comment>
<accession>A0A933GPK8</accession>
<organism evidence="1 2">
    <name type="scientific">Tectimicrobiota bacterium</name>
    <dbReference type="NCBI Taxonomy" id="2528274"/>
    <lineage>
        <taxon>Bacteria</taxon>
        <taxon>Pseudomonadati</taxon>
        <taxon>Nitrospinota/Tectimicrobiota group</taxon>
        <taxon>Candidatus Tectimicrobiota</taxon>
    </lineage>
</organism>
<evidence type="ECO:0000313" key="1">
    <source>
        <dbReference type="EMBL" id="MBI4596330.1"/>
    </source>
</evidence>
<dbReference type="SUPFAM" id="SSF143011">
    <property type="entry name" value="RelE-like"/>
    <property type="match status" value="1"/>
</dbReference>
<dbReference type="AlphaFoldDB" id="A0A933GPK8"/>
<gene>
    <name evidence="1" type="ORF">HY730_08150</name>
</gene>
<evidence type="ECO:0000313" key="2">
    <source>
        <dbReference type="Proteomes" id="UP000772181"/>
    </source>
</evidence>
<protein>
    <submittedName>
        <fullName evidence="1">Type II toxin-antitoxin system RelE/ParE family toxin</fullName>
    </submittedName>
</protein>
<dbReference type="Pfam" id="PF05015">
    <property type="entry name" value="HigB-like_toxin"/>
    <property type="match status" value="1"/>
</dbReference>
<dbReference type="Proteomes" id="UP000772181">
    <property type="component" value="Unassembled WGS sequence"/>
</dbReference>
<name>A0A933GPK8_UNCTE</name>
<proteinExistence type="predicted"/>
<dbReference type="Gene3D" id="3.30.2310.20">
    <property type="entry name" value="RelE-like"/>
    <property type="match status" value="1"/>
</dbReference>
<reference evidence="1" key="1">
    <citation type="submission" date="2020-07" db="EMBL/GenBank/DDBJ databases">
        <title>Huge and variable diversity of episymbiotic CPR bacteria and DPANN archaea in groundwater ecosystems.</title>
        <authorList>
            <person name="He C.Y."/>
            <person name="Keren R."/>
            <person name="Whittaker M."/>
            <person name="Farag I.F."/>
            <person name="Doudna J."/>
            <person name="Cate J.H.D."/>
            <person name="Banfield J.F."/>
        </authorList>
    </citation>
    <scope>NUCLEOTIDE SEQUENCE</scope>
    <source>
        <strain evidence="1">NC_groundwater_1482_Ag_S-0.65um_47_24</strain>
    </source>
</reference>
<dbReference type="EMBL" id="JACQWF010000360">
    <property type="protein sequence ID" value="MBI4596330.1"/>
    <property type="molecule type" value="Genomic_DNA"/>
</dbReference>
<sequence length="97" mass="11162">MIQTFKHKGTEDIFNGENTKEARKTCPQPLWKVASRKLDQLDSVQFLAELRIPPGNKFEALSGKRAGEFSVRINDQYRICFKWTESGPDSAEITDYH</sequence>
<dbReference type="PANTHER" id="PTHR40266:SF2">
    <property type="entry name" value="TOXIN HIGB-1"/>
    <property type="match status" value="1"/>
</dbReference>
<dbReference type="InterPro" id="IPR007711">
    <property type="entry name" value="HigB-1"/>
</dbReference>
<dbReference type="PANTHER" id="PTHR40266">
    <property type="entry name" value="TOXIN HIGB-1"/>
    <property type="match status" value="1"/>
</dbReference>
<dbReference type="InterPro" id="IPR035093">
    <property type="entry name" value="RelE/ParE_toxin_dom_sf"/>
</dbReference>